<dbReference type="Gene3D" id="3.30.457.10">
    <property type="entry name" value="Copper amine oxidase-like, N-terminal domain"/>
    <property type="match status" value="1"/>
</dbReference>
<dbReference type="EMBL" id="FOGL01000002">
    <property type="protein sequence ID" value="SER24865.1"/>
    <property type="molecule type" value="Genomic_DNA"/>
</dbReference>
<feature type="signal peptide" evidence="1">
    <location>
        <begin position="1"/>
        <end position="25"/>
    </location>
</feature>
<keyword evidence="4" id="KW-1185">Reference proteome</keyword>
<evidence type="ECO:0000313" key="3">
    <source>
        <dbReference type="EMBL" id="SER24865.1"/>
    </source>
</evidence>
<proteinExistence type="predicted"/>
<keyword evidence="1" id="KW-0732">Signal</keyword>
<feature type="domain" description="Copper amine oxidase-like N-terminal" evidence="2">
    <location>
        <begin position="41"/>
        <end position="132"/>
    </location>
</feature>
<evidence type="ECO:0000313" key="4">
    <source>
        <dbReference type="Proteomes" id="UP000199687"/>
    </source>
</evidence>
<dbReference type="InterPro" id="IPR012854">
    <property type="entry name" value="Cu_amine_oxidase-like_N"/>
</dbReference>
<name>A0A1H9MN43_9BACI</name>
<accession>A0A1H9MN43</accession>
<feature type="chain" id="PRO_5011692228" evidence="1">
    <location>
        <begin position="26"/>
        <end position="280"/>
    </location>
</feature>
<dbReference type="InterPro" id="IPR036582">
    <property type="entry name" value="Mao_N_sf"/>
</dbReference>
<dbReference type="Proteomes" id="UP000199687">
    <property type="component" value="Unassembled WGS sequence"/>
</dbReference>
<sequence>MKRTFLTAIMLISCLFILFPGSSFAVDQTDDTYIRDGLLFKSTAFLPMRSIFEAFDSTVKWDGETRTVTAINENHTIVLKIDSDIALIDGVKKKLPEKVMIFQGSTMVPVRFISETLGAEVEWRSEFKEVIITKEDMQFTIRTFPTKGYEEDEYGVAYKEHQIQAVEFYREYEAMFERITAFGKNPAKSEWDSFQAEFEELYNNKWAFYYIDAYEDYEYIISASEVQYNILEFVHLIDRHVSGDTSLTSYYGQEYNSLKNNIIQGLNGLKHDIHYNIIPK</sequence>
<dbReference type="RefSeq" id="WP_089739005.1">
    <property type="nucleotide sequence ID" value="NZ_FOGL01000002.1"/>
</dbReference>
<protein>
    <submittedName>
        <fullName evidence="3">Copper amine oxidase N-terminal domain-containing protein</fullName>
    </submittedName>
</protein>
<evidence type="ECO:0000259" key="2">
    <source>
        <dbReference type="Pfam" id="PF07833"/>
    </source>
</evidence>
<evidence type="ECO:0000256" key="1">
    <source>
        <dbReference type="SAM" id="SignalP"/>
    </source>
</evidence>
<dbReference type="OrthoDB" id="1906360at2"/>
<gene>
    <name evidence="3" type="ORF">SAMN04487944_10260</name>
</gene>
<dbReference type="SUPFAM" id="SSF55383">
    <property type="entry name" value="Copper amine oxidase, domain N"/>
    <property type="match status" value="1"/>
</dbReference>
<dbReference type="AlphaFoldDB" id="A0A1H9MN43"/>
<reference evidence="3 4" key="1">
    <citation type="submission" date="2016-10" db="EMBL/GenBank/DDBJ databases">
        <authorList>
            <person name="de Groot N.N."/>
        </authorList>
    </citation>
    <scope>NUCLEOTIDE SEQUENCE [LARGE SCALE GENOMIC DNA]</scope>
    <source>
        <strain evidence="3 4">CGMCC 1.7727</strain>
    </source>
</reference>
<organism evidence="3 4">
    <name type="scientific">Gracilibacillus ureilyticus</name>
    <dbReference type="NCBI Taxonomy" id="531814"/>
    <lineage>
        <taxon>Bacteria</taxon>
        <taxon>Bacillati</taxon>
        <taxon>Bacillota</taxon>
        <taxon>Bacilli</taxon>
        <taxon>Bacillales</taxon>
        <taxon>Bacillaceae</taxon>
        <taxon>Gracilibacillus</taxon>
    </lineage>
</organism>
<dbReference type="STRING" id="531814.SAMN04487944_10260"/>
<dbReference type="Pfam" id="PF07833">
    <property type="entry name" value="Cu_amine_oxidN1"/>
    <property type="match status" value="1"/>
</dbReference>